<keyword evidence="3" id="KW-0732">Signal</keyword>
<evidence type="ECO:0000256" key="9">
    <source>
        <dbReference type="PROSITE-ProRule" id="PRU00043"/>
    </source>
</evidence>
<dbReference type="Gene3D" id="2.60.120.200">
    <property type="match status" value="2"/>
</dbReference>
<dbReference type="PROSITE" id="PS01187">
    <property type="entry name" value="EGF_CA"/>
    <property type="match status" value="1"/>
</dbReference>
<dbReference type="InterPro" id="IPR001791">
    <property type="entry name" value="Laminin_G"/>
</dbReference>
<dbReference type="FunFam" id="2.60.40.60:FF:000112">
    <property type="entry name" value="neural-cadherin isoform X1"/>
    <property type="match status" value="1"/>
</dbReference>
<keyword evidence="4" id="KW-0677">Repeat</keyword>
<feature type="domain" description="EGF-like" evidence="13">
    <location>
        <begin position="1216"/>
        <end position="1254"/>
    </location>
</feature>
<feature type="domain" description="Cadherin" evidence="14">
    <location>
        <begin position="379"/>
        <end position="494"/>
    </location>
</feature>
<dbReference type="Pfam" id="PF02210">
    <property type="entry name" value="Laminin_G_2"/>
    <property type="match status" value="1"/>
</dbReference>
<dbReference type="GO" id="GO:0005509">
    <property type="term" value="F:calcium ion binding"/>
    <property type="evidence" value="ECO:0007669"/>
    <property type="project" value="UniProtKB-UniRule"/>
</dbReference>
<feature type="disulfide bond" evidence="10">
    <location>
        <begin position="1519"/>
        <end position="1528"/>
    </location>
</feature>
<dbReference type="PRINTS" id="PR00205">
    <property type="entry name" value="CADHERIN"/>
</dbReference>
<dbReference type="SUPFAM" id="SSF49899">
    <property type="entry name" value="Concanavalin A-like lectins/glucanases"/>
    <property type="match status" value="2"/>
</dbReference>
<accession>A0A8J5JSK9</accession>
<dbReference type="PROSITE" id="PS50026">
    <property type="entry name" value="EGF_3"/>
    <property type="match status" value="3"/>
</dbReference>
<evidence type="ECO:0000256" key="8">
    <source>
        <dbReference type="ARBA" id="ARBA00023180"/>
    </source>
</evidence>
<evidence type="ECO:0000259" key="12">
    <source>
        <dbReference type="PROSITE" id="PS50025"/>
    </source>
</evidence>
<dbReference type="Pfam" id="PF00054">
    <property type="entry name" value="Laminin_G_1"/>
    <property type="match status" value="1"/>
</dbReference>
<evidence type="ECO:0000256" key="6">
    <source>
        <dbReference type="ARBA" id="ARBA00023136"/>
    </source>
</evidence>
<dbReference type="CDD" id="cd00054">
    <property type="entry name" value="EGF_CA"/>
    <property type="match status" value="2"/>
</dbReference>
<dbReference type="GO" id="GO:0008013">
    <property type="term" value="F:beta-catenin binding"/>
    <property type="evidence" value="ECO:0007669"/>
    <property type="project" value="TreeGrafter"/>
</dbReference>
<gene>
    <name evidence="15" type="primary">CadN-L15</name>
    <name evidence="15" type="ORF">Hamer_G021728</name>
</gene>
<sequence>FTSLSTPQRTSSTFSRMFPKNFRVYSTTDHNGLQQRHNPYQASSSRQDFSSDDAVKHIYPEMPFRNPSVSVEEYTNYYYGNMCLRCCREVEARLQQKGPSSLEVVTLMTPIMPFRTPAVTLEDYNDYYVSQLYRKTQQSVTQLTGVGNLAFTKPSYEVFVQENTAPVLLLTLHAASNTTSMGVMYGVVAGAVGGLFTVGAYSGNLTLTAPLDYETKHMYEVILSALAGEERAFVRVGVRVLDANDQSPTFSRPLFETQITEEDDRHLPKPILQVSAVDGDVRSEVTTVVATDYDDPLESTNAILTYSVEKNVIDEHTGQPIFTIDAHTGRIKTALCCLDRERTPFYAIQVVASDGGGLKGTGTVLVTVSDKNDVSPKFSRPEWLLTVHESVPLNTTLAFLAVDDPDVTNNFVFRIMADSGYGWERFRLVSSDHGSGALQAIKKLDYEDPVQRQGFRFKVQVSDKEAGRWEDEEHMDSTWVVVALVDDNDNVPDLSTHRVNLTLSEDTPVGHSLATFTATDKDQGGEDEVRYTIDPSSDPFRLFAVDSVGRVHLRRQLDREAAERHVVRVLAVDSGAPALTATATILLTVTDVNDNAPNVANPDTLYVLENSGPRHVGDLKLDDADDWSLGHGPPFTVQLADDAPTHIKENFAVDFDEKGDEGRGVAVVTSLGPLDREVSVTRLLPLVLGDAHSLVTTATITITIADLNDNPMKPANKTVTITRFRSEEVPIPVGRVYVEDADDWDAGDKTWAWKRDDRHPLFTLDAHTGHLTMNAHAHDGTYELQFVVSDVSHNQRNVGANVTVTVTSVSRDVVACAVPAHVTTHSPRALITPHKLAWRSPLEALTVSVERVAGVDVGVLSLEESPVPPTSGSTGARVWFTARPRQPLDQLLLLHRRKISSESGVGVTNVGVGVCITVTSAEHTKGGSVWVVDANRTSLVTPRLEISDSGCSCHAYRPHLAHQWQVTPSADAQPSAAAVTQPASCHPNPCLNGGRCMAHTRGPRCVCPQDTSGSVCKQLSRHFRGNGWAWAAPIPVCTQAHITLELRTTRHDCLLLYAGPADDIGHSGQHLVQEDVVSLELVGGRPRVLVDLGTSPVLLEANQDHHLPSLADGHWHRLDLIITSQKVEVIVDRCQHTGECRLAAPLPPQDHALTVAAPMQVGGLAHALPHHNHHGWPTQLTQKPFHGCIRNLRVNGELRDLGEAVLGQDSWPGCPGQDPCSLAGVPCTHHARCVEVGGRWACECEPGRGGQDCTTNTFPASFSASSYVKLALSSALPPNTTSIQLRYRTWEEWGQLIAVTSQHGRDLAALHLVGGHVCLKLLLHPTALTHLCLSQVLLTDGEWHTVYVHRYGTWAELQVDEGDGPLYNATPTPATLHGWKTPLLIDRQEGVHVGGSPEYVGVSLYTVHHDFLDGCLDDLRVSGVQLPLPPLVNSSSWAQATMFTNVAAGCTAPSACTNVTCEEPFTCLDVWWRYECGCPVGSMLMRDGGACQDMDECVWSPCLNGGSCINRDPSYYCVCPASHLGDHCEVQAGSLPSLRWSIGVLVAVLVWIFILLAVVVAAYLLHQWRQQHHKAPGAADTLELSSHDPDHHDHQTDVMELSVTKSVTVQTQPPLTKETKIAGTV</sequence>
<feature type="domain" description="EGF-like" evidence="13">
    <location>
        <begin position="981"/>
        <end position="1017"/>
    </location>
</feature>
<dbReference type="Pfam" id="PF00028">
    <property type="entry name" value="Cadherin"/>
    <property type="match status" value="3"/>
</dbReference>
<dbReference type="GO" id="GO:0001736">
    <property type="term" value="P:establishment of planar polarity"/>
    <property type="evidence" value="ECO:0007669"/>
    <property type="project" value="UniProtKB-ARBA"/>
</dbReference>
<evidence type="ECO:0000256" key="4">
    <source>
        <dbReference type="ARBA" id="ARBA00022737"/>
    </source>
</evidence>
<keyword evidence="11" id="KW-1133">Transmembrane helix</keyword>
<dbReference type="InterPro" id="IPR015919">
    <property type="entry name" value="Cadherin-like_sf"/>
</dbReference>
<dbReference type="SMART" id="SM00179">
    <property type="entry name" value="EGF_CA"/>
    <property type="match status" value="2"/>
</dbReference>
<dbReference type="GO" id="GO:0048513">
    <property type="term" value="P:animal organ development"/>
    <property type="evidence" value="ECO:0007669"/>
    <property type="project" value="UniProtKB-ARBA"/>
</dbReference>
<evidence type="ECO:0000256" key="5">
    <source>
        <dbReference type="ARBA" id="ARBA00022837"/>
    </source>
</evidence>
<evidence type="ECO:0000256" key="11">
    <source>
        <dbReference type="SAM" id="Phobius"/>
    </source>
</evidence>
<feature type="non-terminal residue" evidence="15">
    <location>
        <position position="1625"/>
    </location>
</feature>
<feature type="domain" description="Laminin G" evidence="12">
    <location>
        <begin position="1257"/>
        <end position="1450"/>
    </location>
</feature>
<proteinExistence type="predicted"/>
<dbReference type="GO" id="GO:0016477">
    <property type="term" value="P:cell migration"/>
    <property type="evidence" value="ECO:0007669"/>
    <property type="project" value="TreeGrafter"/>
</dbReference>
<feature type="domain" description="Cadherin" evidence="14">
    <location>
        <begin position="599"/>
        <end position="716"/>
    </location>
</feature>
<reference evidence="15" key="1">
    <citation type="journal article" date="2021" name="Sci. Adv.">
        <title>The American lobster genome reveals insights on longevity, neural, and immune adaptations.</title>
        <authorList>
            <person name="Polinski J.M."/>
            <person name="Zimin A.V."/>
            <person name="Clark K.F."/>
            <person name="Kohn A.B."/>
            <person name="Sadowski N."/>
            <person name="Timp W."/>
            <person name="Ptitsyn A."/>
            <person name="Khanna P."/>
            <person name="Romanova D.Y."/>
            <person name="Williams P."/>
            <person name="Greenwood S.J."/>
            <person name="Moroz L.L."/>
            <person name="Walt D.R."/>
            <person name="Bodnar A.G."/>
        </authorList>
    </citation>
    <scope>NUCLEOTIDE SEQUENCE</scope>
    <source>
        <strain evidence="15">GMGI-L3</strain>
    </source>
</reference>
<organism evidence="15 16">
    <name type="scientific">Homarus americanus</name>
    <name type="common">American lobster</name>
    <dbReference type="NCBI Taxonomy" id="6706"/>
    <lineage>
        <taxon>Eukaryota</taxon>
        <taxon>Metazoa</taxon>
        <taxon>Ecdysozoa</taxon>
        <taxon>Arthropoda</taxon>
        <taxon>Crustacea</taxon>
        <taxon>Multicrustacea</taxon>
        <taxon>Malacostraca</taxon>
        <taxon>Eumalacostraca</taxon>
        <taxon>Eucarida</taxon>
        <taxon>Decapoda</taxon>
        <taxon>Pleocyemata</taxon>
        <taxon>Astacidea</taxon>
        <taxon>Nephropoidea</taxon>
        <taxon>Nephropidae</taxon>
        <taxon>Homarus</taxon>
    </lineage>
</organism>
<name>A0A8J5JSK9_HOMAM</name>
<dbReference type="InterPro" id="IPR013320">
    <property type="entry name" value="ConA-like_dom_sf"/>
</dbReference>
<dbReference type="Gene3D" id="2.60.40.60">
    <property type="entry name" value="Cadherins"/>
    <property type="match status" value="6"/>
</dbReference>
<dbReference type="PANTHER" id="PTHR24027:SF438">
    <property type="entry name" value="CADHERIN 23"/>
    <property type="match status" value="1"/>
</dbReference>
<feature type="domain" description="Cadherin" evidence="14">
    <location>
        <begin position="283"/>
        <end position="378"/>
    </location>
</feature>
<dbReference type="InterPro" id="IPR018097">
    <property type="entry name" value="EGF_Ca-bd_CS"/>
</dbReference>
<dbReference type="FunFam" id="2.10.25.10:FF:000057">
    <property type="entry name" value="protocadherin Fat 1 isoform X2"/>
    <property type="match status" value="1"/>
</dbReference>
<comment type="caution">
    <text evidence="10">Lacks conserved residue(s) required for the propagation of feature annotation.</text>
</comment>
<keyword evidence="11" id="KW-0812">Transmembrane</keyword>
<evidence type="ECO:0000256" key="3">
    <source>
        <dbReference type="ARBA" id="ARBA00022729"/>
    </source>
</evidence>
<dbReference type="InterPro" id="IPR001881">
    <property type="entry name" value="EGF-like_Ca-bd_dom"/>
</dbReference>
<evidence type="ECO:0000259" key="14">
    <source>
        <dbReference type="PROSITE" id="PS50268"/>
    </source>
</evidence>
<dbReference type="SUPFAM" id="SSF57196">
    <property type="entry name" value="EGF/Laminin"/>
    <property type="match status" value="2"/>
</dbReference>
<dbReference type="PROSITE" id="PS50025">
    <property type="entry name" value="LAM_G_DOMAIN"/>
    <property type="match status" value="2"/>
</dbReference>
<dbReference type="SUPFAM" id="SSF49313">
    <property type="entry name" value="Cadherin-like"/>
    <property type="match status" value="6"/>
</dbReference>
<dbReference type="GO" id="GO:0045296">
    <property type="term" value="F:cadherin binding"/>
    <property type="evidence" value="ECO:0007669"/>
    <property type="project" value="TreeGrafter"/>
</dbReference>
<comment type="caution">
    <text evidence="15">The sequence shown here is derived from an EMBL/GenBank/DDBJ whole genome shotgun (WGS) entry which is preliminary data.</text>
</comment>
<evidence type="ECO:0000256" key="1">
    <source>
        <dbReference type="ARBA" id="ARBA00004370"/>
    </source>
</evidence>
<dbReference type="Proteomes" id="UP000747542">
    <property type="component" value="Unassembled WGS sequence"/>
</dbReference>
<keyword evidence="8" id="KW-0325">Glycoprotein</keyword>
<dbReference type="PROSITE" id="PS00022">
    <property type="entry name" value="EGF_1"/>
    <property type="match status" value="3"/>
</dbReference>
<dbReference type="EMBL" id="JAHLQT010031508">
    <property type="protein sequence ID" value="KAG7160258.1"/>
    <property type="molecule type" value="Genomic_DNA"/>
</dbReference>
<dbReference type="GO" id="GO:0016342">
    <property type="term" value="C:catenin complex"/>
    <property type="evidence" value="ECO:0007669"/>
    <property type="project" value="TreeGrafter"/>
</dbReference>
<evidence type="ECO:0000313" key="16">
    <source>
        <dbReference type="Proteomes" id="UP000747542"/>
    </source>
</evidence>
<dbReference type="InterPro" id="IPR002126">
    <property type="entry name" value="Cadherin-like_dom"/>
</dbReference>
<evidence type="ECO:0000256" key="2">
    <source>
        <dbReference type="ARBA" id="ARBA00022536"/>
    </source>
</evidence>
<feature type="disulfide bond" evidence="10">
    <location>
        <begin position="1244"/>
        <end position="1253"/>
    </location>
</feature>
<keyword evidence="7 10" id="KW-1015">Disulfide bond</keyword>
<dbReference type="Gene3D" id="2.10.25.10">
    <property type="entry name" value="Laminin"/>
    <property type="match status" value="2"/>
</dbReference>
<keyword evidence="6 11" id="KW-0472">Membrane</keyword>
<comment type="subcellular location">
    <subcellularLocation>
        <location evidence="1">Membrane</location>
    </subcellularLocation>
</comment>
<evidence type="ECO:0000256" key="7">
    <source>
        <dbReference type="ARBA" id="ARBA00023157"/>
    </source>
</evidence>
<dbReference type="CDD" id="cd00110">
    <property type="entry name" value="LamG"/>
    <property type="match status" value="2"/>
</dbReference>
<dbReference type="PROSITE" id="PS50268">
    <property type="entry name" value="CADHERIN_2"/>
    <property type="match status" value="5"/>
</dbReference>
<dbReference type="PROSITE" id="PS00010">
    <property type="entry name" value="ASX_HYDROXYL"/>
    <property type="match status" value="1"/>
</dbReference>
<dbReference type="PROSITE" id="PS00232">
    <property type="entry name" value="CADHERIN_1"/>
    <property type="match status" value="1"/>
</dbReference>
<dbReference type="GO" id="GO:0007156">
    <property type="term" value="P:homophilic cell adhesion via plasma membrane adhesion molecules"/>
    <property type="evidence" value="ECO:0007669"/>
    <property type="project" value="InterPro"/>
</dbReference>
<dbReference type="InterPro" id="IPR039808">
    <property type="entry name" value="Cadherin"/>
</dbReference>
<feature type="domain" description="Cadherin" evidence="14">
    <location>
        <begin position="495"/>
        <end position="599"/>
    </location>
</feature>
<feature type="domain" description="EGF-like" evidence="13">
    <location>
        <begin position="1493"/>
        <end position="1529"/>
    </location>
</feature>
<dbReference type="CDD" id="cd00053">
    <property type="entry name" value="EGF"/>
    <property type="match status" value="1"/>
</dbReference>
<evidence type="ECO:0000256" key="10">
    <source>
        <dbReference type="PROSITE-ProRule" id="PRU00076"/>
    </source>
</evidence>
<feature type="domain" description="Cadherin" evidence="14">
    <location>
        <begin position="152"/>
        <end position="250"/>
    </location>
</feature>
<keyword evidence="16" id="KW-1185">Reference proteome</keyword>
<evidence type="ECO:0000259" key="13">
    <source>
        <dbReference type="PROSITE" id="PS50026"/>
    </source>
</evidence>
<dbReference type="FunFam" id="2.60.40.60:FF:000104">
    <property type="entry name" value="cadherin-23 isoform X1"/>
    <property type="match status" value="1"/>
</dbReference>
<evidence type="ECO:0000313" key="15">
    <source>
        <dbReference type="EMBL" id="KAG7160258.1"/>
    </source>
</evidence>
<keyword evidence="5 9" id="KW-0106">Calcium</keyword>
<dbReference type="SMART" id="SM00112">
    <property type="entry name" value="CA"/>
    <property type="match status" value="5"/>
</dbReference>
<dbReference type="CDD" id="cd11304">
    <property type="entry name" value="Cadherin_repeat"/>
    <property type="match status" value="4"/>
</dbReference>
<dbReference type="GO" id="GO:0007163">
    <property type="term" value="P:establishment or maintenance of cell polarity"/>
    <property type="evidence" value="ECO:0007669"/>
    <property type="project" value="UniProtKB-ARBA"/>
</dbReference>
<feature type="domain" description="Laminin G" evidence="12">
    <location>
        <begin position="1020"/>
        <end position="1214"/>
    </location>
</feature>
<dbReference type="SMART" id="SM00282">
    <property type="entry name" value="LamG"/>
    <property type="match status" value="2"/>
</dbReference>
<dbReference type="PANTHER" id="PTHR24027">
    <property type="entry name" value="CADHERIN-23"/>
    <property type="match status" value="1"/>
</dbReference>
<dbReference type="SMART" id="SM00181">
    <property type="entry name" value="EGF"/>
    <property type="match status" value="4"/>
</dbReference>
<feature type="disulfide bond" evidence="10">
    <location>
        <begin position="1007"/>
        <end position="1016"/>
    </location>
</feature>
<dbReference type="InterPro" id="IPR000152">
    <property type="entry name" value="EGF-type_Asp/Asn_hydroxyl_site"/>
</dbReference>
<keyword evidence="2 10" id="KW-0245">EGF-like domain</keyword>
<dbReference type="Pfam" id="PF00008">
    <property type="entry name" value="EGF"/>
    <property type="match status" value="1"/>
</dbReference>
<protein>
    <submittedName>
        <fullName evidence="15">Neural-cadherin-like 15</fullName>
    </submittedName>
</protein>
<feature type="transmembrane region" description="Helical" evidence="11">
    <location>
        <begin position="1540"/>
        <end position="1565"/>
    </location>
</feature>
<dbReference type="InterPro" id="IPR000742">
    <property type="entry name" value="EGF"/>
</dbReference>
<dbReference type="InterPro" id="IPR020894">
    <property type="entry name" value="Cadherin_CS"/>
</dbReference>